<dbReference type="SUPFAM" id="SSF141562">
    <property type="entry name" value="At5g01610-like"/>
    <property type="match status" value="1"/>
</dbReference>
<dbReference type="Pfam" id="PF04398">
    <property type="entry name" value="DUF538"/>
    <property type="match status" value="1"/>
</dbReference>
<dbReference type="InterPro" id="IPR036758">
    <property type="entry name" value="At5g01610-like"/>
</dbReference>
<reference evidence="2" key="1">
    <citation type="journal article" date="2023" name="Plant J.">
        <title>The genome of the king protea, Protea cynaroides.</title>
        <authorList>
            <person name="Chang J."/>
            <person name="Duong T.A."/>
            <person name="Schoeman C."/>
            <person name="Ma X."/>
            <person name="Roodt D."/>
            <person name="Barker N."/>
            <person name="Li Z."/>
            <person name="Van de Peer Y."/>
            <person name="Mizrachi E."/>
        </authorList>
    </citation>
    <scope>NUCLEOTIDE SEQUENCE</scope>
    <source>
        <tissue evidence="2">Young leaves</tissue>
    </source>
</reference>
<dbReference type="OrthoDB" id="766568at2759"/>
<dbReference type="PANTHER" id="PTHR31676:SF151">
    <property type="entry name" value="DUF538 FAMILY PROTEIN"/>
    <property type="match status" value="1"/>
</dbReference>
<evidence type="ECO:0000256" key="1">
    <source>
        <dbReference type="SAM" id="MobiDB-lite"/>
    </source>
</evidence>
<gene>
    <name evidence="2" type="ORF">NE237_031613</name>
</gene>
<sequence length="199" mass="22724">MVAEQKEWSDGVFVGFSLPYHLSSSYLTVIRSIQDLAQRSPEKSNEISENFWNLLFISFLFEDHGGRAERVENGCLEVFLDRACLVKFDNRVYFDSVVKANLSYRELVGLKGFSWEDLFLWLPVKDIVVDGQSFGIILFDIGVTHKQLSLSLFKDSPDCDPKSQETLSFTSGFSQLSSIQENRKKTNRPLDTTNTTKTK</sequence>
<protein>
    <submittedName>
        <fullName evidence="2">Uncharacterized protein</fullName>
    </submittedName>
</protein>
<proteinExistence type="predicted"/>
<dbReference type="PANTHER" id="PTHR31676">
    <property type="entry name" value="T31J12.3 PROTEIN-RELATED"/>
    <property type="match status" value="1"/>
</dbReference>
<dbReference type="EMBL" id="JAMYWD010000001">
    <property type="protein sequence ID" value="KAJ4980776.1"/>
    <property type="molecule type" value="Genomic_DNA"/>
</dbReference>
<comment type="caution">
    <text evidence="2">The sequence shown here is derived from an EMBL/GenBank/DDBJ whole genome shotgun (WGS) entry which is preliminary data.</text>
</comment>
<dbReference type="Proteomes" id="UP001141806">
    <property type="component" value="Unassembled WGS sequence"/>
</dbReference>
<accession>A0A9Q0L2G3</accession>
<dbReference type="InterPro" id="IPR007493">
    <property type="entry name" value="DUF538"/>
</dbReference>
<evidence type="ECO:0000313" key="3">
    <source>
        <dbReference type="Proteomes" id="UP001141806"/>
    </source>
</evidence>
<dbReference type="Gene3D" id="2.30.240.10">
    <property type="entry name" value="At5g01610-like"/>
    <property type="match status" value="1"/>
</dbReference>
<organism evidence="2 3">
    <name type="scientific">Protea cynaroides</name>
    <dbReference type="NCBI Taxonomy" id="273540"/>
    <lineage>
        <taxon>Eukaryota</taxon>
        <taxon>Viridiplantae</taxon>
        <taxon>Streptophyta</taxon>
        <taxon>Embryophyta</taxon>
        <taxon>Tracheophyta</taxon>
        <taxon>Spermatophyta</taxon>
        <taxon>Magnoliopsida</taxon>
        <taxon>Proteales</taxon>
        <taxon>Proteaceae</taxon>
        <taxon>Protea</taxon>
    </lineage>
</organism>
<feature type="compositionally biased region" description="Polar residues" evidence="1">
    <location>
        <begin position="189"/>
        <end position="199"/>
    </location>
</feature>
<keyword evidence="3" id="KW-1185">Reference proteome</keyword>
<feature type="region of interest" description="Disordered" evidence="1">
    <location>
        <begin position="178"/>
        <end position="199"/>
    </location>
</feature>
<evidence type="ECO:0000313" key="2">
    <source>
        <dbReference type="EMBL" id="KAJ4980776.1"/>
    </source>
</evidence>
<dbReference type="AlphaFoldDB" id="A0A9Q0L2G3"/>
<name>A0A9Q0L2G3_9MAGN</name>